<keyword evidence="2" id="KW-1185">Reference proteome</keyword>
<gene>
    <name evidence="1" type="ORF">BN2475_270132</name>
</gene>
<name>A0A1N7S0D1_9BURK</name>
<dbReference type="STRING" id="1247936.BN2475_270132"/>
<reference evidence="1" key="1">
    <citation type="submission" date="2016-12" db="EMBL/GenBank/DDBJ databases">
        <authorList>
            <person name="Song W.-J."/>
            <person name="Kurnit D.M."/>
        </authorList>
    </citation>
    <scope>NUCLEOTIDE SEQUENCE [LARGE SCALE GENOMIC DNA]</scope>
    <source>
        <strain evidence="1">STM7296</strain>
    </source>
</reference>
<dbReference type="Proteomes" id="UP000187012">
    <property type="component" value="Unassembled WGS sequence"/>
</dbReference>
<organism evidence="1 2">
    <name type="scientific">Paraburkholderia ribeironis</name>
    <dbReference type="NCBI Taxonomy" id="1247936"/>
    <lineage>
        <taxon>Bacteria</taxon>
        <taxon>Pseudomonadati</taxon>
        <taxon>Pseudomonadota</taxon>
        <taxon>Betaproteobacteria</taxon>
        <taxon>Burkholderiales</taxon>
        <taxon>Burkholderiaceae</taxon>
        <taxon>Paraburkholderia</taxon>
    </lineage>
</organism>
<protein>
    <submittedName>
        <fullName evidence="1">Uncharacterized protein</fullName>
    </submittedName>
</protein>
<evidence type="ECO:0000313" key="1">
    <source>
        <dbReference type="EMBL" id="SIT40838.1"/>
    </source>
</evidence>
<proteinExistence type="predicted"/>
<dbReference type="EMBL" id="CYGX02000027">
    <property type="protein sequence ID" value="SIT40838.1"/>
    <property type="molecule type" value="Genomic_DNA"/>
</dbReference>
<sequence>MVTGCQLPAIRSPDVGGLHTSLSIFQTLQRIAVMDRAMRDAMNLARISLKSREHILRTRVKRSTCPTT</sequence>
<accession>A0A1N7S0D1</accession>
<evidence type="ECO:0000313" key="2">
    <source>
        <dbReference type="Proteomes" id="UP000187012"/>
    </source>
</evidence>
<dbReference type="AlphaFoldDB" id="A0A1N7S0D1"/>